<keyword evidence="2" id="KW-1185">Reference proteome</keyword>
<proteinExistence type="predicted"/>
<evidence type="ECO:0000313" key="2">
    <source>
        <dbReference type="Proteomes" id="UP000076407"/>
    </source>
</evidence>
<sequence>MYGKTKSGKKSEHHRSHETSVIVQCHCRPDYYTVFKRLPLLLQAGRQGSCAFTRAISAHPRAHPSLTNTEPFAPYFYGCLN</sequence>
<accession>A0A182XT36</accession>
<dbReference type="VEuPathDB" id="VectorBase:AQUA014986"/>
<organism evidence="1 2">
    <name type="scientific">Anopheles quadriannulatus</name>
    <name type="common">Mosquito</name>
    <dbReference type="NCBI Taxonomy" id="34691"/>
    <lineage>
        <taxon>Eukaryota</taxon>
        <taxon>Metazoa</taxon>
        <taxon>Ecdysozoa</taxon>
        <taxon>Arthropoda</taxon>
        <taxon>Hexapoda</taxon>
        <taxon>Insecta</taxon>
        <taxon>Pterygota</taxon>
        <taxon>Neoptera</taxon>
        <taxon>Endopterygota</taxon>
        <taxon>Diptera</taxon>
        <taxon>Nematocera</taxon>
        <taxon>Culicoidea</taxon>
        <taxon>Culicidae</taxon>
        <taxon>Anophelinae</taxon>
        <taxon>Anopheles</taxon>
    </lineage>
</organism>
<dbReference type="EnsemblMetazoa" id="AQUA014986-RA">
    <property type="protein sequence ID" value="AQUA014986-PA"/>
    <property type="gene ID" value="AQUA014986"/>
</dbReference>
<reference evidence="1" key="1">
    <citation type="submission" date="2020-05" db="UniProtKB">
        <authorList>
            <consortium name="EnsemblMetazoa"/>
        </authorList>
    </citation>
    <scope>IDENTIFICATION</scope>
    <source>
        <strain evidence="1">SANGQUA</strain>
    </source>
</reference>
<name>A0A182XT36_ANOQN</name>
<protein>
    <submittedName>
        <fullName evidence="1">Uncharacterized protein</fullName>
    </submittedName>
</protein>
<evidence type="ECO:0000313" key="1">
    <source>
        <dbReference type="EnsemblMetazoa" id="AQUA014986-PA"/>
    </source>
</evidence>
<dbReference type="Proteomes" id="UP000076407">
    <property type="component" value="Unassembled WGS sequence"/>
</dbReference>
<dbReference type="AlphaFoldDB" id="A0A182XT36"/>